<feature type="compositionally biased region" description="Polar residues" evidence="4">
    <location>
        <begin position="42"/>
        <end position="55"/>
    </location>
</feature>
<feature type="compositionally biased region" description="Low complexity" evidence="4">
    <location>
        <begin position="212"/>
        <end position="228"/>
    </location>
</feature>
<evidence type="ECO:0000256" key="2">
    <source>
        <dbReference type="ARBA" id="ARBA00022771"/>
    </source>
</evidence>
<keyword evidence="7" id="KW-1185">Reference proteome</keyword>
<sequence length="276" mass="30745">MPSIIIQPTAHQTTGAPYFDNEKRSIKSSSSLYGQEPVKAGQRQQVNPTLSQQAKLTGGGGDYEQDDLLVKMLMALHQQQSPVMDEGGLHLVSLSTERILLHLEDRTTVESLCQELWELGKRLKQSSSDTDDKVYGRAMQVMIYHCRASIQYSQKDWIRAINDCRKCLSIDLPTPMLMASDSLLLQKVGLLQEHATCMLEQGQRYRRRLPTSGSSSSIASSSGSSSSSLPRLMVCSFCSVEKRAMPVCAQCKVQTYCGIKCLKQDKPHHSTQCQQN</sequence>
<evidence type="ECO:0000259" key="5">
    <source>
        <dbReference type="PROSITE" id="PS01360"/>
    </source>
</evidence>
<evidence type="ECO:0000256" key="3">
    <source>
        <dbReference type="ARBA" id="ARBA00022833"/>
    </source>
</evidence>
<feature type="domain" description="MYND-type" evidence="5">
    <location>
        <begin position="235"/>
        <end position="273"/>
    </location>
</feature>
<dbReference type="AlphaFoldDB" id="A0A168NBY0"/>
<evidence type="ECO:0000256" key="1">
    <source>
        <dbReference type="ARBA" id="ARBA00022723"/>
    </source>
</evidence>
<feature type="region of interest" description="Disordered" evidence="4">
    <location>
        <begin position="207"/>
        <end position="229"/>
    </location>
</feature>
<gene>
    <name evidence="6" type="primary">ABSGL_05914.1 scaffold 7570</name>
</gene>
<proteinExistence type="predicted"/>
<dbReference type="GO" id="GO:0008270">
    <property type="term" value="F:zinc ion binding"/>
    <property type="evidence" value="ECO:0007669"/>
    <property type="project" value="UniProtKB-KW"/>
</dbReference>
<dbReference type="OrthoDB" id="412876at2759"/>
<evidence type="ECO:0000313" key="7">
    <source>
        <dbReference type="Proteomes" id="UP000078561"/>
    </source>
</evidence>
<accession>A0A168NBY0</accession>
<dbReference type="PROSITE" id="PS01360">
    <property type="entry name" value="ZF_MYND_1"/>
    <property type="match status" value="1"/>
</dbReference>
<dbReference type="InParanoid" id="A0A168NBY0"/>
<keyword evidence="3" id="KW-0862">Zinc</keyword>
<name>A0A168NBY0_ABSGL</name>
<dbReference type="Gene3D" id="6.10.140.2220">
    <property type="match status" value="1"/>
</dbReference>
<feature type="region of interest" description="Disordered" evidence="4">
    <location>
        <begin position="29"/>
        <end position="59"/>
    </location>
</feature>
<keyword evidence="2" id="KW-0863">Zinc-finger</keyword>
<dbReference type="EMBL" id="LT553165">
    <property type="protein sequence ID" value="SAM00237.1"/>
    <property type="molecule type" value="Genomic_DNA"/>
</dbReference>
<dbReference type="SUPFAM" id="SSF144232">
    <property type="entry name" value="HIT/MYND zinc finger-like"/>
    <property type="match status" value="1"/>
</dbReference>
<evidence type="ECO:0000256" key="4">
    <source>
        <dbReference type="SAM" id="MobiDB-lite"/>
    </source>
</evidence>
<dbReference type="InterPro" id="IPR002893">
    <property type="entry name" value="Znf_MYND"/>
</dbReference>
<dbReference type="Pfam" id="PF01753">
    <property type="entry name" value="zf-MYND"/>
    <property type="match status" value="1"/>
</dbReference>
<keyword evidence="1" id="KW-0479">Metal-binding</keyword>
<protein>
    <recommendedName>
        <fullName evidence="5">MYND-type domain-containing protein</fullName>
    </recommendedName>
</protein>
<organism evidence="6">
    <name type="scientific">Absidia glauca</name>
    <name type="common">Pin mould</name>
    <dbReference type="NCBI Taxonomy" id="4829"/>
    <lineage>
        <taxon>Eukaryota</taxon>
        <taxon>Fungi</taxon>
        <taxon>Fungi incertae sedis</taxon>
        <taxon>Mucoromycota</taxon>
        <taxon>Mucoromycotina</taxon>
        <taxon>Mucoromycetes</taxon>
        <taxon>Mucorales</taxon>
        <taxon>Cunninghamellaceae</taxon>
        <taxon>Absidia</taxon>
    </lineage>
</organism>
<reference evidence="6" key="1">
    <citation type="submission" date="2016-04" db="EMBL/GenBank/DDBJ databases">
        <authorList>
            <person name="Evans L.H."/>
            <person name="Alamgir A."/>
            <person name="Owens N."/>
            <person name="Weber N.D."/>
            <person name="Virtaneva K."/>
            <person name="Barbian K."/>
            <person name="Babar A."/>
            <person name="Rosenke K."/>
        </authorList>
    </citation>
    <scope>NUCLEOTIDE SEQUENCE [LARGE SCALE GENOMIC DNA]</scope>
    <source>
        <strain evidence="6">CBS 101.48</strain>
    </source>
</reference>
<evidence type="ECO:0000313" key="6">
    <source>
        <dbReference type="EMBL" id="SAM00237.1"/>
    </source>
</evidence>
<dbReference type="Proteomes" id="UP000078561">
    <property type="component" value="Unassembled WGS sequence"/>
</dbReference>